<dbReference type="CDD" id="cd02440">
    <property type="entry name" value="AdoMet_MTases"/>
    <property type="match status" value="1"/>
</dbReference>
<protein>
    <submittedName>
        <fullName evidence="3">Methyltransferase domain-containing protein</fullName>
    </submittedName>
</protein>
<reference evidence="3 4" key="1">
    <citation type="submission" date="2024-03" db="EMBL/GenBank/DDBJ databases">
        <title>Draft genome sequence of Pseudonocardia tropica JCM 19149.</title>
        <authorList>
            <person name="Butdee W."/>
            <person name="Duangmal K."/>
        </authorList>
    </citation>
    <scope>NUCLEOTIDE SEQUENCE [LARGE SCALE GENOMIC DNA]</scope>
    <source>
        <strain evidence="3 4">JCM 19149</strain>
    </source>
</reference>
<dbReference type="EMBL" id="JBEDNP010000011">
    <property type="protein sequence ID" value="MEQ3540870.1"/>
    <property type="molecule type" value="Genomic_DNA"/>
</dbReference>
<comment type="caution">
    <text evidence="3">The sequence shown here is derived from an EMBL/GenBank/DDBJ whole genome shotgun (WGS) entry which is preliminary data.</text>
</comment>
<name>A0ABV1JY50_9PSEU</name>
<dbReference type="Pfam" id="PF13649">
    <property type="entry name" value="Methyltransf_25"/>
    <property type="match status" value="1"/>
</dbReference>
<evidence type="ECO:0000256" key="1">
    <source>
        <dbReference type="SAM" id="MobiDB-lite"/>
    </source>
</evidence>
<feature type="region of interest" description="Disordered" evidence="1">
    <location>
        <begin position="240"/>
        <end position="509"/>
    </location>
</feature>
<keyword evidence="3" id="KW-0489">Methyltransferase</keyword>
<sequence length="509" mass="52290">MSGEAWQESDQIRPATVHRAYGRGAAGFDAFVATLPGYRTHLRVSASRMGLGDGHGLRLLDVGCGTGVSTEALLTSVGGAEVVAVDASAEMLAVARKKNWSPRVTFVHSRLETLAEAGIEGPFDGILASFLVSNLPDAEHGLRRLLSLLAPGAPLAVHDYAVGGRSRMRWTTANWTWMLPMASLRWGAADLARYRARRIATAGGPEQMVQRMERAGFDDVRVQTVGGVQQHLVHTFLGRRPDEPDVVGERQERRARRSAIAAAGWRPLRDESAPAPEDTTEPVDEGGPEDPGYAEALPEQVLGGDGVEVGEGDADVAPDPAPSGVDAGGPGDRGGADRTPGDRTGADGGPGDRTGADGAPGDRDAGVPAPVDPDPGGSGAADDPAPTEDDDPDTRPRGHAVARALRYGLPGSRPETSGPGATEPGPGAAEPGPGAADSDPGAAGPDRGAAEPGPAGPGATGPRRPAPGPRPRRPVGLRRPGPPRPRPGDAAPPGGDDEPPTPPTGTRRV</sequence>
<dbReference type="Proteomes" id="UP001464923">
    <property type="component" value="Unassembled WGS sequence"/>
</dbReference>
<dbReference type="GO" id="GO:0008168">
    <property type="term" value="F:methyltransferase activity"/>
    <property type="evidence" value="ECO:0007669"/>
    <property type="project" value="UniProtKB-KW"/>
</dbReference>
<dbReference type="SUPFAM" id="SSF53335">
    <property type="entry name" value="S-adenosyl-L-methionine-dependent methyltransferases"/>
    <property type="match status" value="1"/>
</dbReference>
<dbReference type="InterPro" id="IPR041698">
    <property type="entry name" value="Methyltransf_25"/>
</dbReference>
<evidence type="ECO:0000313" key="3">
    <source>
        <dbReference type="EMBL" id="MEQ3540870.1"/>
    </source>
</evidence>
<dbReference type="Gene3D" id="3.40.50.150">
    <property type="entry name" value="Vaccinia Virus protein VP39"/>
    <property type="match status" value="1"/>
</dbReference>
<organism evidence="3 4">
    <name type="scientific">Pseudonocardia tropica</name>
    <dbReference type="NCBI Taxonomy" id="681289"/>
    <lineage>
        <taxon>Bacteria</taxon>
        <taxon>Bacillati</taxon>
        <taxon>Actinomycetota</taxon>
        <taxon>Actinomycetes</taxon>
        <taxon>Pseudonocardiales</taxon>
        <taxon>Pseudonocardiaceae</taxon>
        <taxon>Pseudonocardia</taxon>
    </lineage>
</organism>
<dbReference type="PANTHER" id="PTHR43464">
    <property type="entry name" value="METHYLTRANSFERASE"/>
    <property type="match status" value="1"/>
</dbReference>
<proteinExistence type="predicted"/>
<gene>
    <name evidence="3" type="ORF">WHI96_18850</name>
</gene>
<keyword evidence="4" id="KW-1185">Reference proteome</keyword>
<feature type="compositionally biased region" description="Basic and acidic residues" evidence="1">
    <location>
        <begin position="334"/>
        <end position="345"/>
    </location>
</feature>
<feature type="compositionally biased region" description="Acidic residues" evidence="1">
    <location>
        <begin position="278"/>
        <end position="288"/>
    </location>
</feature>
<accession>A0ABV1JY50</accession>
<dbReference type="PANTHER" id="PTHR43464:SF90">
    <property type="entry name" value="METHYLTRANSFERASE TYPE 11"/>
    <property type="match status" value="1"/>
</dbReference>
<feature type="compositionally biased region" description="Basic and acidic residues" evidence="1">
    <location>
        <begin position="240"/>
        <end position="252"/>
    </location>
</feature>
<evidence type="ECO:0000259" key="2">
    <source>
        <dbReference type="Pfam" id="PF13649"/>
    </source>
</evidence>
<feature type="compositionally biased region" description="Low complexity" evidence="1">
    <location>
        <begin position="414"/>
        <end position="453"/>
    </location>
</feature>
<dbReference type="InterPro" id="IPR029063">
    <property type="entry name" value="SAM-dependent_MTases_sf"/>
</dbReference>
<dbReference type="GO" id="GO:0032259">
    <property type="term" value="P:methylation"/>
    <property type="evidence" value="ECO:0007669"/>
    <property type="project" value="UniProtKB-KW"/>
</dbReference>
<evidence type="ECO:0000313" key="4">
    <source>
        <dbReference type="Proteomes" id="UP001464923"/>
    </source>
</evidence>
<dbReference type="RefSeq" id="WP_349302422.1">
    <property type="nucleotide sequence ID" value="NZ_JBEDNP010000011.1"/>
</dbReference>
<keyword evidence="3" id="KW-0808">Transferase</keyword>
<feature type="domain" description="Methyltransferase" evidence="2">
    <location>
        <begin position="60"/>
        <end position="152"/>
    </location>
</feature>